<dbReference type="AlphaFoldDB" id="A0AAD8UDZ4"/>
<feature type="compositionally biased region" description="Polar residues" evidence="1">
    <location>
        <begin position="42"/>
        <end position="58"/>
    </location>
</feature>
<dbReference type="RefSeq" id="XP_060362472.1">
    <property type="nucleotide sequence ID" value="XM_060502968.1"/>
</dbReference>
<proteinExistence type="predicted"/>
<dbReference type="GeneID" id="85386867"/>
<evidence type="ECO:0000313" key="2">
    <source>
        <dbReference type="EMBL" id="KAK1722417.1"/>
    </source>
</evidence>
<evidence type="ECO:0000313" key="3">
    <source>
        <dbReference type="Proteomes" id="UP001244207"/>
    </source>
</evidence>
<name>A0AAD8UDZ4_GLOAC</name>
<gene>
    <name evidence="2" type="ORF">BDZ83DRAFT_418633</name>
</gene>
<dbReference type="EMBL" id="JAHMHS010000079">
    <property type="protein sequence ID" value="KAK1722417.1"/>
    <property type="molecule type" value="Genomic_DNA"/>
</dbReference>
<evidence type="ECO:0000256" key="1">
    <source>
        <dbReference type="SAM" id="MobiDB-lite"/>
    </source>
</evidence>
<reference evidence="2" key="1">
    <citation type="submission" date="2021-12" db="EMBL/GenBank/DDBJ databases">
        <title>Comparative genomics, transcriptomics and evolutionary studies reveal genomic signatures of adaptation to plant cell wall in hemibiotrophic fungi.</title>
        <authorList>
            <consortium name="DOE Joint Genome Institute"/>
            <person name="Baroncelli R."/>
            <person name="Diaz J.F."/>
            <person name="Benocci T."/>
            <person name="Peng M."/>
            <person name="Battaglia E."/>
            <person name="Haridas S."/>
            <person name="Andreopoulos W."/>
            <person name="Labutti K."/>
            <person name="Pangilinan J."/>
            <person name="Floch G.L."/>
            <person name="Makela M.R."/>
            <person name="Henrissat B."/>
            <person name="Grigoriev I.V."/>
            <person name="Crouch J.A."/>
            <person name="De Vries R.P."/>
            <person name="Sukno S.A."/>
            <person name="Thon M.R."/>
        </authorList>
    </citation>
    <scope>NUCLEOTIDE SEQUENCE</scope>
    <source>
        <strain evidence="2">CBS 112980</strain>
    </source>
</reference>
<protein>
    <submittedName>
        <fullName evidence="2">Uncharacterized protein</fullName>
    </submittedName>
</protein>
<feature type="region of interest" description="Disordered" evidence="1">
    <location>
        <begin position="42"/>
        <end position="68"/>
    </location>
</feature>
<accession>A0AAD8UDZ4</accession>
<sequence length="220" mass="25327">MIQCPACEGYPCQPPVYHLPITQHGVITESQMGRWDEDTQKLSQPSTMNLSSVTSNKQPVRLKKTTDEARRIRKDCLDRHGRRNTKPRELQGTKRLEKCALTGRNMIGATVPNIDPRRSDLLRRTCREEQTGQMGKNGDPHRRAKKISLYAQRSDVTFKMPTRTLGKATSCDSCLRLLLKTSYSPTTRRLHDVIVRGRSAASRDLRFTNYERRRIESESW</sequence>
<organism evidence="2 3">
    <name type="scientific">Glomerella acutata</name>
    <name type="common">Colletotrichum acutatum</name>
    <dbReference type="NCBI Taxonomy" id="27357"/>
    <lineage>
        <taxon>Eukaryota</taxon>
        <taxon>Fungi</taxon>
        <taxon>Dikarya</taxon>
        <taxon>Ascomycota</taxon>
        <taxon>Pezizomycotina</taxon>
        <taxon>Sordariomycetes</taxon>
        <taxon>Hypocreomycetidae</taxon>
        <taxon>Glomerellales</taxon>
        <taxon>Glomerellaceae</taxon>
        <taxon>Colletotrichum</taxon>
        <taxon>Colletotrichum acutatum species complex</taxon>
    </lineage>
</organism>
<keyword evidence="3" id="KW-1185">Reference proteome</keyword>
<dbReference type="Proteomes" id="UP001244207">
    <property type="component" value="Unassembled WGS sequence"/>
</dbReference>
<comment type="caution">
    <text evidence="2">The sequence shown here is derived from an EMBL/GenBank/DDBJ whole genome shotgun (WGS) entry which is preliminary data.</text>
</comment>